<organism evidence="4 5">
    <name type="scientific">Sinosporangium album</name>
    <dbReference type="NCBI Taxonomy" id="504805"/>
    <lineage>
        <taxon>Bacteria</taxon>
        <taxon>Bacillati</taxon>
        <taxon>Actinomycetota</taxon>
        <taxon>Actinomycetes</taxon>
        <taxon>Streptosporangiales</taxon>
        <taxon>Streptosporangiaceae</taxon>
        <taxon>Sinosporangium</taxon>
    </lineage>
</organism>
<dbReference type="Gene3D" id="3.40.50.11710">
    <property type="entry name" value="Cyclodipeptide synthase"/>
    <property type="match status" value="1"/>
</dbReference>
<name>A0A1G8JRK9_9ACTN</name>
<dbReference type="InterPro" id="IPR038622">
    <property type="entry name" value="CDPS_sf"/>
</dbReference>
<accession>A0A1G8JRK9</accession>
<dbReference type="GO" id="GO:0016755">
    <property type="term" value="F:aminoacyltransferase activity"/>
    <property type="evidence" value="ECO:0007669"/>
    <property type="project" value="InterPro"/>
</dbReference>
<protein>
    <recommendedName>
        <fullName evidence="3">Cyclodipeptide synthase</fullName>
    </recommendedName>
</protein>
<comment type="similarity">
    <text evidence="1">Belongs to the CDPS family.</text>
</comment>
<evidence type="ECO:0000256" key="3">
    <source>
        <dbReference type="ARBA" id="ARBA00030771"/>
    </source>
</evidence>
<proteinExistence type="inferred from homology"/>
<dbReference type="Pfam" id="PF16715">
    <property type="entry name" value="CDPS"/>
    <property type="match status" value="1"/>
</dbReference>
<keyword evidence="5" id="KW-1185">Reference proteome</keyword>
<dbReference type="EMBL" id="FNCN01000044">
    <property type="protein sequence ID" value="SDI33190.1"/>
    <property type="molecule type" value="Genomic_DNA"/>
</dbReference>
<dbReference type="AlphaFoldDB" id="A0A1G8JRK9"/>
<keyword evidence="2" id="KW-0808">Transferase</keyword>
<dbReference type="InterPro" id="IPR030903">
    <property type="entry name" value="CDPS"/>
</dbReference>
<dbReference type="Proteomes" id="UP000198923">
    <property type="component" value="Unassembled WGS sequence"/>
</dbReference>
<evidence type="ECO:0000313" key="4">
    <source>
        <dbReference type="EMBL" id="SDI33190.1"/>
    </source>
</evidence>
<evidence type="ECO:0000256" key="1">
    <source>
        <dbReference type="ARBA" id="ARBA00006034"/>
    </source>
</evidence>
<gene>
    <name evidence="4" type="ORF">SAMN05421505_14442</name>
</gene>
<reference evidence="4 5" key="1">
    <citation type="submission" date="2016-10" db="EMBL/GenBank/DDBJ databases">
        <authorList>
            <person name="de Groot N.N."/>
        </authorList>
    </citation>
    <scope>NUCLEOTIDE SEQUENCE [LARGE SCALE GENOMIC DNA]</scope>
    <source>
        <strain evidence="4 5">CPCC 201354</strain>
    </source>
</reference>
<evidence type="ECO:0000313" key="5">
    <source>
        <dbReference type="Proteomes" id="UP000198923"/>
    </source>
</evidence>
<dbReference type="NCBIfam" id="TIGR04539">
    <property type="entry name" value="tRNA_cyclodipep"/>
    <property type="match status" value="1"/>
</dbReference>
<sequence>MGAGDVTVFSWDDLAGNVGYERLRGEVESLYTGDRQFGEECMLAVAAVVGGAEADRSRREAALPFLFAELPLVLDTPAILGVGSSLFCYPRPMPMVDRLYAGTLPVAPSPRQGFLVTRLT</sequence>
<evidence type="ECO:0000256" key="2">
    <source>
        <dbReference type="ARBA" id="ARBA00022679"/>
    </source>
</evidence>